<comment type="caution">
    <text evidence="2">The sequence shown here is derived from an EMBL/GenBank/DDBJ whole genome shotgun (WGS) entry which is preliminary data.</text>
</comment>
<evidence type="ECO:0000313" key="2">
    <source>
        <dbReference type="EMBL" id="OGE54450.1"/>
    </source>
</evidence>
<protein>
    <submittedName>
        <fullName evidence="2">Uncharacterized protein</fullName>
    </submittedName>
</protein>
<name>A0A1F5LN46_PENAI</name>
<evidence type="ECO:0000313" key="3">
    <source>
        <dbReference type="Proteomes" id="UP000177622"/>
    </source>
</evidence>
<dbReference type="STRING" id="1835702.A0A1F5LN46"/>
<gene>
    <name evidence="2" type="ORF">PENARI_c006G06866</name>
</gene>
<organism evidence="2 3">
    <name type="scientific">Penicillium arizonense</name>
    <dbReference type="NCBI Taxonomy" id="1835702"/>
    <lineage>
        <taxon>Eukaryota</taxon>
        <taxon>Fungi</taxon>
        <taxon>Dikarya</taxon>
        <taxon>Ascomycota</taxon>
        <taxon>Pezizomycotina</taxon>
        <taxon>Eurotiomycetes</taxon>
        <taxon>Eurotiomycetidae</taxon>
        <taxon>Eurotiales</taxon>
        <taxon>Aspergillaceae</taxon>
        <taxon>Penicillium</taxon>
    </lineage>
</organism>
<feature type="region of interest" description="Disordered" evidence="1">
    <location>
        <begin position="237"/>
        <end position="257"/>
    </location>
</feature>
<dbReference type="GeneID" id="34575150"/>
<feature type="compositionally biased region" description="Basic and acidic residues" evidence="1">
    <location>
        <begin position="237"/>
        <end position="247"/>
    </location>
</feature>
<accession>A0A1F5LN46</accession>
<proteinExistence type="predicted"/>
<dbReference type="AlphaFoldDB" id="A0A1F5LN46"/>
<sequence>MAPPVRPSRSLEGLERVIPPLSPLSPKTPFSPRLFLNKPLPAKPLPEEPEYSTMWSDSSDSESTVDSIASPSEPRDSVEYPIFVSGADDFDLMDHPAPAADPLPVTPLRTDNFEIDEIDELNEVDELDDVASIAEETPLSVSVSSSWSDTQYGRPVHWAQNRPGTSHYFREKKWDYFPELAPSTLQASGRTNSKRRKNLSALDFAKAKYRWHSLDRTGLGGVRESIKTYVHRTLSRDGTENKAKEVTRPSTAPMDRHIDHAGSTSILGTSLGSKVYIPQHSSLDVDAPYRAISVSTASTSASAYSTSAGTNARVTSLSASDYDNPNHHMYYPLHSPLSPVSPTTPIIPRQKQLAVPMSPYQKYGSSIWETPKKSKKRGVQFPKYSKQPSSLTLRPEAYPYPGSAPVMNASQITFVNPTPPLSPPLKSQLLQNTRGAVKALQGKSKEEKRRELLKAQIKFVGPVNPHTYGRDPWV</sequence>
<dbReference type="RefSeq" id="XP_022489885.1">
    <property type="nucleotide sequence ID" value="XM_022630416.1"/>
</dbReference>
<feature type="compositionally biased region" description="Low complexity" evidence="1">
    <location>
        <begin position="52"/>
        <end position="70"/>
    </location>
</feature>
<keyword evidence="3" id="KW-1185">Reference proteome</keyword>
<dbReference type="Proteomes" id="UP000177622">
    <property type="component" value="Unassembled WGS sequence"/>
</dbReference>
<dbReference type="EMBL" id="LXJU01000006">
    <property type="protein sequence ID" value="OGE54450.1"/>
    <property type="molecule type" value="Genomic_DNA"/>
</dbReference>
<dbReference type="OrthoDB" id="4225223at2759"/>
<feature type="region of interest" description="Disordered" evidence="1">
    <location>
        <begin position="1"/>
        <end position="79"/>
    </location>
</feature>
<evidence type="ECO:0000256" key="1">
    <source>
        <dbReference type="SAM" id="MobiDB-lite"/>
    </source>
</evidence>
<reference evidence="2 3" key="1">
    <citation type="journal article" date="2016" name="Sci. Rep.">
        <title>Penicillium arizonense, a new, genome sequenced fungal species, reveals a high chemical diversity in secreted metabolites.</title>
        <authorList>
            <person name="Grijseels S."/>
            <person name="Nielsen J.C."/>
            <person name="Randelovic M."/>
            <person name="Nielsen J."/>
            <person name="Nielsen K.F."/>
            <person name="Workman M."/>
            <person name="Frisvad J.C."/>
        </authorList>
    </citation>
    <scope>NUCLEOTIDE SEQUENCE [LARGE SCALE GENOMIC DNA]</scope>
    <source>
        <strain evidence="2 3">CBS 141311</strain>
    </source>
</reference>